<comment type="caution">
    <text evidence="1">The sequence shown here is derived from an EMBL/GenBank/DDBJ whole genome shotgun (WGS) entry which is preliminary data.</text>
</comment>
<gene>
    <name evidence="1" type="ORF">J2T19_001509</name>
</gene>
<name>A0ABT9WA36_9BACL</name>
<evidence type="ECO:0000313" key="2">
    <source>
        <dbReference type="Proteomes" id="UP001233836"/>
    </source>
</evidence>
<proteinExistence type="predicted"/>
<protein>
    <recommendedName>
        <fullName evidence="3">MAE-28990/MAE-18760-like HEPN domain-containing protein</fullName>
    </recommendedName>
</protein>
<organism evidence="1 2">
    <name type="scientific">Paenibacillus tundrae</name>
    <dbReference type="NCBI Taxonomy" id="528187"/>
    <lineage>
        <taxon>Bacteria</taxon>
        <taxon>Bacillati</taxon>
        <taxon>Bacillota</taxon>
        <taxon>Bacilli</taxon>
        <taxon>Bacillales</taxon>
        <taxon>Paenibacillaceae</taxon>
        <taxon>Paenibacillus</taxon>
    </lineage>
</organism>
<sequence>MLLSEFNEKSMTITKQIEAVERYMKKFNQSRHKEMIETIDSLTSMVNSATDIIKGQHQLTLKLKKDHEENLLDDEKTEEFVNKMNEFGMYQNHIVNRMSESKQNMERIIEAETSLSPEEIHNNSIYIYVYTLYESLIRLNEQTESTAISDIIRRLKREKIVTRVWYEESKILREIRNKCVHGELGKLAVLDAYAEYVGTIEEGHRYVIKNRTIPFLIDHVYKYINLYKKSLERRNT</sequence>
<accession>A0ABT9WA36</accession>
<keyword evidence="2" id="KW-1185">Reference proteome</keyword>
<evidence type="ECO:0000313" key="1">
    <source>
        <dbReference type="EMBL" id="MDQ0170069.1"/>
    </source>
</evidence>
<reference evidence="1 2" key="1">
    <citation type="submission" date="2023-07" db="EMBL/GenBank/DDBJ databases">
        <title>Sorghum-associated microbial communities from plants grown in Nebraska, USA.</title>
        <authorList>
            <person name="Schachtman D."/>
        </authorList>
    </citation>
    <scope>NUCLEOTIDE SEQUENCE [LARGE SCALE GENOMIC DNA]</scope>
    <source>
        <strain evidence="1 2">DS1314</strain>
    </source>
</reference>
<evidence type="ECO:0008006" key="3">
    <source>
        <dbReference type="Google" id="ProtNLM"/>
    </source>
</evidence>
<dbReference type="EMBL" id="JAUSTI010000003">
    <property type="protein sequence ID" value="MDQ0170069.1"/>
    <property type="molecule type" value="Genomic_DNA"/>
</dbReference>
<dbReference type="Proteomes" id="UP001233836">
    <property type="component" value="Unassembled WGS sequence"/>
</dbReference>